<organism evidence="13 15">
    <name type="scientific">Acidipropionibacterium acidipropionici</name>
    <dbReference type="NCBI Taxonomy" id="1748"/>
    <lineage>
        <taxon>Bacteria</taxon>
        <taxon>Bacillati</taxon>
        <taxon>Actinomycetota</taxon>
        <taxon>Actinomycetes</taxon>
        <taxon>Propionibacteriales</taxon>
        <taxon>Propionibacteriaceae</taxon>
        <taxon>Acidipropionibacterium</taxon>
    </lineage>
</organism>
<dbReference type="InterPro" id="IPR002161">
    <property type="entry name" value="PdxT/SNO"/>
</dbReference>
<dbReference type="GO" id="GO:0006543">
    <property type="term" value="P:L-glutamine catabolic process"/>
    <property type="evidence" value="ECO:0007669"/>
    <property type="project" value="UniProtKB-UniRule"/>
</dbReference>
<evidence type="ECO:0000256" key="8">
    <source>
        <dbReference type="ARBA" id="ARBA00054599"/>
    </source>
</evidence>
<comment type="subunit">
    <text evidence="9 10">In the presence of PdxS, forms a dodecamer of heterodimers. Only shows activity in the heterodimer.</text>
</comment>
<dbReference type="EC" id="4.3.3.6" evidence="10"/>
<feature type="active site" description="Nucleophile" evidence="10 11">
    <location>
        <position position="79"/>
    </location>
</feature>
<gene>
    <name evidence="10" type="primary">pdxT</name>
    <name evidence="14" type="ORF">A8L58_05160</name>
    <name evidence="13" type="ORF">AXH35_03695</name>
</gene>
<evidence type="ECO:0000256" key="6">
    <source>
        <dbReference type="ARBA" id="ARBA00047992"/>
    </source>
</evidence>
<dbReference type="PANTHER" id="PTHR31559:SF0">
    <property type="entry name" value="PYRIDOXAL 5'-PHOSPHATE SYNTHASE SUBUNIT SNO1-RELATED"/>
    <property type="match status" value="1"/>
</dbReference>
<evidence type="ECO:0000256" key="12">
    <source>
        <dbReference type="PIRSR" id="PIRSR005639-2"/>
    </source>
</evidence>
<evidence type="ECO:0000256" key="9">
    <source>
        <dbReference type="ARBA" id="ARBA00064749"/>
    </source>
</evidence>
<dbReference type="EC" id="3.5.1.2" evidence="10"/>
<dbReference type="CDD" id="cd01749">
    <property type="entry name" value="GATase1_PB"/>
    <property type="match status" value="1"/>
</dbReference>
<dbReference type="SUPFAM" id="SSF52317">
    <property type="entry name" value="Class I glutamine amidotransferase-like"/>
    <property type="match status" value="1"/>
</dbReference>
<reference evidence="13 15" key="2">
    <citation type="submission" date="2016-02" db="EMBL/GenBank/DDBJ databases">
        <title>Complete Genome Sequence of Propionibacterium acidipropionici ATCC 55737.</title>
        <authorList>
            <person name="Luna Flores C.H."/>
            <person name="Nielsen L.K."/>
            <person name="Marcellin E."/>
        </authorList>
    </citation>
    <scope>NUCLEOTIDE SEQUENCE [LARGE SCALE GENOMIC DNA]</scope>
    <source>
        <strain evidence="13 15">ATCC 55737</strain>
    </source>
</reference>
<dbReference type="Proteomes" id="UP000178666">
    <property type="component" value="Chromosome"/>
</dbReference>
<evidence type="ECO:0000313" key="14">
    <source>
        <dbReference type="EMBL" id="AOZ46213.1"/>
    </source>
</evidence>
<dbReference type="GO" id="GO:0008614">
    <property type="term" value="P:pyridoxine metabolic process"/>
    <property type="evidence" value="ECO:0007669"/>
    <property type="project" value="TreeGrafter"/>
</dbReference>
<dbReference type="EMBL" id="CP014352">
    <property type="protein sequence ID" value="AMS04722.1"/>
    <property type="molecule type" value="Genomic_DNA"/>
</dbReference>
<feature type="binding site" evidence="10 12">
    <location>
        <begin position="136"/>
        <end position="137"/>
    </location>
    <ligand>
        <name>L-glutamine</name>
        <dbReference type="ChEBI" id="CHEBI:58359"/>
    </ligand>
</feature>
<dbReference type="Proteomes" id="UP000075221">
    <property type="component" value="Chromosome"/>
</dbReference>
<comment type="catalytic activity">
    <reaction evidence="6 10">
        <text>aldehydo-D-ribose 5-phosphate + D-glyceraldehyde 3-phosphate + L-glutamine = pyridoxal 5'-phosphate + L-glutamate + phosphate + 3 H2O + H(+)</text>
        <dbReference type="Rhea" id="RHEA:31507"/>
        <dbReference type="ChEBI" id="CHEBI:15377"/>
        <dbReference type="ChEBI" id="CHEBI:15378"/>
        <dbReference type="ChEBI" id="CHEBI:29985"/>
        <dbReference type="ChEBI" id="CHEBI:43474"/>
        <dbReference type="ChEBI" id="CHEBI:58273"/>
        <dbReference type="ChEBI" id="CHEBI:58359"/>
        <dbReference type="ChEBI" id="CHEBI:59776"/>
        <dbReference type="ChEBI" id="CHEBI:597326"/>
        <dbReference type="EC" id="4.3.3.6"/>
    </reaction>
</comment>
<dbReference type="GO" id="GO:1903600">
    <property type="term" value="C:glutaminase complex"/>
    <property type="evidence" value="ECO:0007669"/>
    <property type="project" value="TreeGrafter"/>
</dbReference>
<feature type="active site" description="Charge relay system" evidence="10 11">
    <location>
        <position position="175"/>
    </location>
</feature>
<evidence type="ECO:0000256" key="3">
    <source>
        <dbReference type="ARBA" id="ARBA00022898"/>
    </source>
</evidence>
<dbReference type="Pfam" id="PF01174">
    <property type="entry name" value="SNO"/>
    <property type="match status" value="1"/>
</dbReference>
<dbReference type="AlphaFoldDB" id="A0AAC9AMZ1"/>
<dbReference type="EMBL" id="CP015970">
    <property type="protein sequence ID" value="AOZ46213.1"/>
    <property type="molecule type" value="Genomic_DNA"/>
</dbReference>
<evidence type="ECO:0000313" key="16">
    <source>
        <dbReference type="Proteomes" id="UP000178666"/>
    </source>
</evidence>
<evidence type="ECO:0000256" key="5">
    <source>
        <dbReference type="ARBA" id="ARBA00023239"/>
    </source>
</evidence>
<dbReference type="GO" id="GO:0036381">
    <property type="term" value="F:pyridoxal 5'-phosphate synthase (glutamine hydrolysing) activity"/>
    <property type="evidence" value="ECO:0007669"/>
    <property type="project" value="UniProtKB-UniRule"/>
</dbReference>
<protein>
    <recommendedName>
        <fullName evidence="10">Pyridoxal 5'-phosphate synthase subunit PdxT</fullName>
        <ecNumber evidence="10">4.3.3.6</ecNumber>
    </recommendedName>
    <alternativeName>
        <fullName evidence="10">Pdx2</fullName>
    </alternativeName>
    <alternativeName>
        <fullName evidence="10">Pyridoxal 5'-phosphate synthase glutaminase subunit</fullName>
        <ecNumber evidence="10">3.5.1.2</ecNumber>
    </alternativeName>
</protein>
<dbReference type="FunFam" id="3.40.50.880:FF:000010">
    <property type="entry name" value="uncharacterized protein LOC100176842 isoform X2"/>
    <property type="match status" value="1"/>
</dbReference>
<dbReference type="InterPro" id="IPR021196">
    <property type="entry name" value="PdxT/SNO_CS"/>
</dbReference>
<dbReference type="Gene3D" id="3.40.50.880">
    <property type="match status" value="1"/>
</dbReference>
<evidence type="ECO:0000256" key="10">
    <source>
        <dbReference type="HAMAP-Rule" id="MF_01615"/>
    </source>
</evidence>
<comment type="function">
    <text evidence="8 10">Catalyzes the hydrolysis of glutamine to glutamate and ammonia as part of the biosynthesis of pyridoxal 5'-phosphate. The resulting ammonia molecule is channeled to the active site of PdxS.</text>
</comment>
<sequence>MVRVGVLALQGGVAEHVSALAGLGAETALVRRPADLAGLDAIVLPGGESSVFDRLARAFGLAGPLASAITDGMPALATCAGLIYLAARIEGSARGQQTLGVLDVTVRRNAFGTQLDSFETSVRVAGLDAPVPATFIRAPEVVGTGPGVEVTSRLEDGRIVGVRQGAVTAYAFHPEETGDDRLHRAWLESAVGRGPWQERPAC</sequence>
<feature type="binding site" evidence="10 12">
    <location>
        <position position="108"/>
    </location>
    <ligand>
        <name>L-glutamine</name>
        <dbReference type="ChEBI" id="CHEBI:58359"/>
    </ligand>
</feature>
<feature type="binding site" evidence="10 12">
    <location>
        <begin position="47"/>
        <end position="49"/>
    </location>
    <ligand>
        <name>L-glutamine</name>
        <dbReference type="ChEBI" id="CHEBI:58359"/>
    </ligand>
</feature>
<dbReference type="NCBIfam" id="TIGR03800">
    <property type="entry name" value="PLP_synth_Pdx2"/>
    <property type="match status" value="1"/>
</dbReference>
<feature type="active site" description="Charge relay system" evidence="10 11">
    <location>
        <position position="173"/>
    </location>
</feature>
<comment type="catalytic activity">
    <reaction evidence="7 10">
        <text>L-glutamine + H2O = L-glutamate + NH4(+)</text>
        <dbReference type="Rhea" id="RHEA:15889"/>
        <dbReference type="ChEBI" id="CHEBI:15377"/>
        <dbReference type="ChEBI" id="CHEBI:28938"/>
        <dbReference type="ChEBI" id="CHEBI:29985"/>
        <dbReference type="ChEBI" id="CHEBI:58359"/>
        <dbReference type="EC" id="3.5.1.2"/>
    </reaction>
</comment>
<dbReference type="GO" id="GO:0005829">
    <property type="term" value="C:cytosol"/>
    <property type="evidence" value="ECO:0007669"/>
    <property type="project" value="TreeGrafter"/>
</dbReference>
<dbReference type="GO" id="GO:0004359">
    <property type="term" value="F:glutaminase activity"/>
    <property type="evidence" value="ECO:0007669"/>
    <property type="project" value="UniProtKB-UniRule"/>
</dbReference>
<evidence type="ECO:0000256" key="1">
    <source>
        <dbReference type="ARBA" id="ARBA00008345"/>
    </source>
</evidence>
<keyword evidence="2 10" id="KW-0378">Hydrolase</keyword>
<dbReference type="RefSeq" id="WP_062819120.1">
    <property type="nucleotide sequence ID" value="NZ_CP014352.1"/>
</dbReference>
<keyword evidence="3 10" id="KW-0663">Pyridoxal phosphate</keyword>
<dbReference type="GO" id="GO:0042823">
    <property type="term" value="P:pyridoxal phosphate biosynthetic process"/>
    <property type="evidence" value="ECO:0007669"/>
    <property type="project" value="UniProtKB-UniRule"/>
</dbReference>
<keyword evidence="16" id="KW-1185">Reference proteome</keyword>
<dbReference type="PROSITE" id="PS51130">
    <property type="entry name" value="PDXT_SNO_2"/>
    <property type="match status" value="1"/>
</dbReference>
<dbReference type="InterPro" id="IPR029062">
    <property type="entry name" value="Class_I_gatase-like"/>
</dbReference>
<reference evidence="14 16" key="1">
    <citation type="journal article" date="2016" name="Plant Dis.">
        <title>Improved production of propionic acid using genome shuffling.</title>
        <authorList>
            <person name="Luna-Flores C.H."/>
            <person name="Palfreyman R.W."/>
            <person name="Kromer J.O."/>
            <person name="Nielsen L.K."/>
            <person name="Marcellin E."/>
        </authorList>
    </citation>
    <scope>NUCLEOTIDE SEQUENCE [LARGE SCALE GENOMIC DNA]</scope>
    <source>
        <strain evidence="14 16">F3E8</strain>
    </source>
</reference>
<evidence type="ECO:0000313" key="15">
    <source>
        <dbReference type="Proteomes" id="UP000075221"/>
    </source>
</evidence>
<evidence type="ECO:0000256" key="7">
    <source>
        <dbReference type="ARBA" id="ARBA00049534"/>
    </source>
</evidence>
<dbReference type="PROSITE" id="PS01236">
    <property type="entry name" value="PDXT_SNO_1"/>
    <property type="match status" value="1"/>
</dbReference>
<evidence type="ECO:0000256" key="2">
    <source>
        <dbReference type="ARBA" id="ARBA00022801"/>
    </source>
</evidence>
<comment type="pathway">
    <text evidence="10">Cofactor biosynthesis; pyridoxal 5'-phosphate biosynthesis.</text>
</comment>
<evidence type="ECO:0000256" key="11">
    <source>
        <dbReference type="PIRSR" id="PIRSR005639-1"/>
    </source>
</evidence>
<dbReference type="PIRSF" id="PIRSF005639">
    <property type="entry name" value="Glut_amidoT_SNO"/>
    <property type="match status" value="1"/>
</dbReference>
<proteinExistence type="inferred from homology"/>
<keyword evidence="5 10" id="KW-0456">Lyase</keyword>
<evidence type="ECO:0000313" key="13">
    <source>
        <dbReference type="EMBL" id="AMS04722.1"/>
    </source>
</evidence>
<evidence type="ECO:0000256" key="4">
    <source>
        <dbReference type="ARBA" id="ARBA00022962"/>
    </source>
</evidence>
<dbReference type="HAMAP" id="MF_01615">
    <property type="entry name" value="PdxT"/>
    <property type="match status" value="1"/>
</dbReference>
<accession>A0AAC9AMZ1</accession>
<comment type="similarity">
    <text evidence="1 10">Belongs to the glutaminase PdxT/SNO family.</text>
</comment>
<dbReference type="PROSITE" id="PS51273">
    <property type="entry name" value="GATASE_TYPE_1"/>
    <property type="match status" value="1"/>
</dbReference>
<dbReference type="PANTHER" id="PTHR31559">
    <property type="entry name" value="PYRIDOXAL 5'-PHOSPHATE SYNTHASE SUBUNIT SNO"/>
    <property type="match status" value="1"/>
</dbReference>
<keyword evidence="4 10" id="KW-0315">Glutamine amidotransferase</keyword>
<name>A0AAC9AMZ1_9ACTN</name>